<sequence>MAPTTTFRSMSDSSESQDGINSALRGPVPSNTHDNQVELAKICNLGTPSALKTFMLSDLFLPEFNDLWPHISRRVLVHKVQGPKTHEIIARIDMAHQLVKRATSDRAKAMRAGILQVVKLHLHLRIWMLHCLVYPHHPRLLPQQIVSLF</sequence>
<reference evidence="2 3" key="1">
    <citation type="submission" date="2024-06" db="EMBL/GenBank/DDBJ databases">
        <title>Complete genome of Phlyctema vagabunda strain 19-DSS-EL-015.</title>
        <authorList>
            <person name="Fiorenzani C."/>
        </authorList>
    </citation>
    <scope>NUCLEOTIDE SEQUENCE [LARGE SCALE GENOMIC DNA]</scope>
    <source>
        <strain evidence="2 3">19-DSS-EL-015</strain>
    </source>
</reference>
<dbReference type="Proteomes" id="UP001629113">
    <property type="component" value="Unassembled WGS sequence"/>
</dbReference>
<feature type="compositionally biased region" description="Polar residues" evidence="1">
    <location>
        <begin position="1"/>
        <end position="20"/>
    </location>
</feature>
<feature type="region of interest" description="Disordered" evidence="1">
    <location>
        <begin position="1"/>
        <end position="31"/>
    </location>
</feature>
<evidence type="ECO:0000256" key="1">
    <source>
        <dbReference type="SAM" id="MobiDB-lite"/>
    </source>
</evidence>
<keyword evidence="3" id="KW-1185">Reference proteome</keyword>
<organism evidence="2 3">
    <name type="scientific">Phlyctema vagabunda</name>
    <dbReference type="NCBI Taxonomy" id="108571"/>
    <lineage>
        <taxon>Eukaryota</taxon>
        <taxon>Fungi</taxon>
        <taxon>Dikarya</taxon>
        <taxon>Ascomycota</taxon>
        <taxon>Pezizomycotina</taxon>
        <taxon>Leotiomycetes</taxon>
        <taxon>Helotiales</taxon>
        <taxon>Dermateaceae</taxon>
        <taxon>Phlyctema</taxon>
    </lineage>
</organism>
<accession>A0ABR4P1A1</accession>
<protein>
    <submittedName>
        <fullName evidence="2">Uncharacterized protein</fullName>
    </submittedName>
</protein>
<proteinExistence type="predicted"/>
<dbReference type="EMBL" id="JBFCZG010000012">
    <property type="protein sequence ID" value="KAL3417068.1"/>
    <property type="molecule type" value="Genomic_DNA"/>
</dbReference>
<evidence type="ECO:0000313" key="3">
    <source>
        <dbReference type="Proteomes" id="UP001629113"/>
    </source>
</evidence>
<comment type="caution">
    <text evidence="2">The sequence shown here is derived from an EMBL/GenBank/DDBJ whole genome shotgun (WGS) entry which is preliminary data.</text>
</comment>
<name>A0ABR4P1A1_9HELO</name>
<evidence type="ECO:0000313" key="2">
    <source>
        <dbReference type="EMBL" id="KAL3417068.1"/>
    </source>
</evidence>
<gene>
    <name evidence="2" type="ORF">PVAG01_11491</name>
</gene>